<dbReference type="PANTHER" id="PTHR43685:SF2">
    <property type="entry name" value="GLYCOSYLTRANSFERASE 2-LIKE DOMAIN-CONTAINING PROTEIN"/>
    <property type="match status" value="1"/>
</dbReference>
<dbReference type="RefSeq" id="WP_332520131.1">
    <property type="nucleotide sequence ID" value="NZ_JANRHA010000008.1"/>
</dbReference>
<dbReference type="EC" id="2.4.-.-" evidence="2"/>
<dbReference type="InterPro" id="IPR029044">
    <property type="entry name" value="Nucleotide-diphossugar_trans"/>
</dbReference>
<keyword evidence="3" id="KW-1185">Reference proteome</keyword>
<evidence type="ECO:0000259" key="1">
    <source>
        <dbReference type="Pfam" id="PF00535"/>
    </source>
</evidence>
<sequence>MKKPPLISVVMPVYNGLSLIDEQLQALSAQDYDGPWEVVISDNGSTDGLQQHIATHPLRQAGLDLVYVDSTGVASASHARNVGVKVARGDLLAFVDHDDRVRPDWLTMLARAAEESDAVSGSVVTTEINSPEIVPSRRLPLPEEGWTLPSGHPSFSGCNVAVWRYVHDAIGGWDAMIHTGEDHDYAWRLQQAGFSLRHSSEAVIDYRLRTDYRGIWRQGYSYGEGDVALRVKHRESKEFPTFLNPLLFPLTVIGFVLRSPLFPKVLTRTHTGWWVYALGYEAGRIRGSIRHRVFCF</sequence>
<evidence type="ECO:0000313" key="2">
    <source>
        <dbReference type="EMBL" id="MDG3015621.1"/>
    </source>
</evidence>
<comment type="caution">
    <text evidence="2">The sequence shown here is derived from an EMBL/GenBank/DDBJ whole genome shotgun (WGS) entry which is preliminary data.</text>
</comment>
<protein>
    <submittedName>
        <fullName evidence="2">Glycosyltransferase</fullName>
        <ecNumber evidence="2">2.4.-.-</ecNumber>
    </submittedName>
</protein>
<dbReference type="SUPFAM" id="SSF53448">
    <property type="entry name" value="Nucleotide-diphospho-sugar transferases"/>
    <property type="match status" value="1"/>
</dbReference>
<organism evidence="2 3">
    <name type="scientific">Speluncibacter jeojiensis</name>
    <dbReference type="NCBI Taxonomy" id="2710754"/>
    <lineage>
        <taxon>Bacteria</taxon>
        <taxon>Bacillati</taxon>
        <taxon>Actinomycetota</taxon>
        <taxon>Actinomycetes</taxon>
        <taxon>Mycobacteriales</taxon>
        <taxon>Speluncibacteraceae</taxon>
        <taxon>Speluncibacter</taxon>
    </lineage>
</organism>
<keyword evidence="2" id="KW-0328">Glycosyltransferase</keyword>
<dbReference type="GO" id="GO:0016757">
    <property type="term" value="F:glycosyltransferase activity"/>
    <property type="evidence" value="ECO:0007669"/>
    <property type="project" value="UniProtKB-KW"/>
</dbReference>
<proteinExistence type="predicted"/>
<accession>A0A9X4RHZ4</accession>
<dbReference type="EMBL" id="JANRHA010000008">
    <property type="protein sequence ID" value="MDG3015621.1"/>
    <property type="molecule type" value="Genomic_DNA"/>
</dbReference>
<dbReference type="Pfam" id="PF00535">
    <property type="entry name" value="Glycos_transf_2"/>
    <property type="match status" value="1"/>
</dbReference>
<evidence type="ECO:0000313" key="3">
    <source>
        <dbReference type="Proteomes" id="UP001152755"/>
    </source>
</evidence>
<reference evidence="2" key="1">
    <citation type="submission" date="2022-08" db="EMBL/GenBank/DDBJ databases">
        <title>Genome analysis of Corynebacteriales strain.</title>
        <authorList>
            <person name="Lee S.D."/>
        </authorList>
    </citation>
    <scope>NUCLEOTIDE SEQUENCE</scope>
    <source>
        <strain evidence="2">D3-21</strain>
    </source>
</reference>
<dbReference type="InterPro" id="IPR050834">
    <property type="entry name" value="Glycosyltransf_2"/>
</dbReference>
<dbReference type="Proteomes" id="UP001152755">
    <property type="component" value="Unassembled WGS sequence"/>
</dbReference>
<dbReference type="Gene3D" id="3.90.550.10">
    <property type="entry name" value="Spore Coat Polysaccharide Biosynthesis Protein SpsA, Chain A"/>
    <property type="match status" value="1"/>
</dbReference>
<dbReference type="PANTHER" id="PTHR43685">
    <property type="entry name" value="GLYCOSYLTRANSFERASE"/>
    <property type="match status" value="1"/>
</dbReference>
<keyword evidence="2" id="KW-0808">Transferase</keyword>
<dbReference type="InterPro" id="IPR001173">
    <property type="entry name" value="Glyco_trans_2-like"/>
</dbReference>
<name>A0A9X4RHZ4_9ACTN</name>
<feature type="domain" description="Glycosyltransferase 2-like" evidence="1">
    <location>
        <begin position="8"/>
        <end position="167"/>
    </location>
</feature>
<dbReference type="AlphaFoldDB" id="A0A9X4RHZ4"/>
<gene>
    <name evidence="2" type="ORF">NVS88_13755</name>
</gene>